<dbReference type="InterPro" id="IPR036388">
    <property type="entry name" value="WH-like_DNA-bd_sf"/>
</dbReference>
<evidence type="ECO:0000313" key="1">
    <source>
        <dbReference type="EMBL" id="KZT42766.1"/>
    </source>
</evidence>
<proteinExistence type="predicted"/>
<dbReference type="OrthoDB" id="3256581at2759"/>
<organism evidence="1 2">
    <name type="scientific">Sistotremastrum suecicum HHB10207 ss-3</name>
    <dbReference type="NCBI Taxonomy" id="1314776"/>
    <lineage>
        <taxon>Eukaryota</taxon>
        <taxon>Fungi</taxon>
        <taxon>Dikarya</taxon>
        <taxon>Basidiomycota</taxon>
        <taxon>Agaricomycotina</taxon>
        <taxon>Agaricomycetes</taxon>
        <taxon>Sistotremastrales</taxon>
        <taxon>Sistotremastraceae</taxon>
        <taxon>Sistotremastrum</taxon>
    </lineage>
</organism>
<evidence type="ECO:0000313" key="2">
    <source>
        <dbReference type="Proteomes" id="UP000076798"/>
    </source>
</evidence>
<dbReference type="EMBL" id="KV428011">
    <property type="protein sequence ID" value="KZT42766.1"/>
    <property type="molecule type" value="Genomic_DNA"/>
</dbReference>
<protein>
    <submittedName>
        <fullName evidence="1">Uncharacterized protein</fullName>
    </submittedName>
</protein>
<reference evidence="1 2" key="1">
    <citation type="journal article" date="2016" name="Mol. Biol. Evol.">
        <title>Comparative Genomics of Early-Diverging Mushroom-Forming Fungi Provides Insights into the Origins of Lignocellulose Decay Capabilities.</title>
        <authorList>
            <person name="Nagy L.G."/>
            <person name="Riley R."/>
            <person name="Tritt A."/>
            <person name="Adam C."/>
            <person name="Daum C."/>
            <person name="Floudas D."/>
            <person name="Sun H."/>
            <person name="Yadav J.S."/>
            <person name="Pangilinan J."/>
            <person name="Larsson K.H."/>
            <person name="Matsuura K."/>
            <person name="Barry K."/>
            <person name="Labutti K."/>
            <person name="Kuo R."/>
            <person name="Ohm R.A."/>
            <person name="Bhattacharya S.S."/>
            <person name="Shirouzu T."/>
            <person name="Yoshinaga Y."/>
            <person name="Martin F.M."/>
            <person name="Grigoriev I.V."/>
            <person name="Hibbett D.S."/>
        </authorList>
    </citation>
    <scope>NUCLEOTIDE SEQUENCE [LARGE SCALE GENOMIC DNA]</scope>
    <source>
        <strain evidence="1 2">HHB10207 ss-3</strain>
    </source>
</reference>
<sequence>MRLQRAVCLLRCRLPFIFEPINRNTDPSSFNNFRQLITTLNPNGSATTNVFIQCTLRDISQATNIRVEDIAFALNECGLLQRRRKDNETLEEVIMLSREMIDKVAAERNIKSKRLIDVKCLLL</sequence>
<dbReference type="AlphaFoldDB" id="A0A166HIZ1"/>
<dbReference type="Gene3D" id="1.10.10.10">
    <property type="entry name" value="Winged helix-like DNA-binding domain superfamily/Winged helix DNA-binding domain"/>
    <property type="match status" value="1"/>
</dbReference>
<dbReference type="STRING" id="1314776.A0A166HIZ1"/>
<name>A0A166HIZ1_9AGAM</name>
<dbReference type="Proteomes" id="UP000076798">
    <property type="component" value="Unassembled WGS sequence"/>
</dbReference>
<gene>
    <name evidence="1" type="ORF">SISSUDRAFT_845096</name>
</gene>
<accession>A0A166HIZ1</accession>
<keyword evidence="2" id="KW-1185">Reference proteome</keyword>